<evidence type="ECO:0000313" key="1">
    <source>
        <dbReference type="EMBL" id="UYC81251.1"/>
    </source>
</evidence>
<dbReference type="KEGG" id="cpoi:OE229_01960"/>
<evidence type="ECO:0000313" key="2">
    <source>
        <dbReference type="Proteomes" id="UP001062223"/>
    </source>
</evidence>
<dbReference type="RefSeq" id="WP_262139491.1">
    <property type="nucleotide sequence ID" value="NZ_CP106879.1"/>
</dbReference>
<dbReference type="AlphaFoldDB" id="A0A9Q9PA30"/>
<dbReference type="InterPro" id="IPR017034">
    <property type="entry name" value="Abi_system_AbiD/AbiF"/>
</dbReference>
<dbReference type="InterPro" id="IPR011664">
    <property type="entry name" value="Abi_system_AbiD/AbiF-like"/>
</dbReference>
<sequence length="362" mass="40511">MESARSCDADPVESQHHDRPARLTARADFLVWGGRMEYVKPWLSIGEQIEKLASKGVRIGDRGVAGSVLREVGYYRLTGYLYPFRESSVEIDDHGRRHIEVQDRYRAGTELAAAEALIAFDRSLRLLVIEGVERIEVAVRTQVGHVLGEQGPFAHEDGSLFTEAFTAHRADAPDGSSPHTAWLQRVRERQDSSDESFVAHFRTKYDDRMPIWALTEILELGHLARLYGGLRNDVATRIAREFGVPTKKTMLSWLASVNYVRNVAAHHARLFNRKLVVVPKRPRSGAVPHLAHLSGTDAPKQFGVYNTLAVMAYLLRSIPSDHDWAERVAALLGAFPSNEHLDLSSMGVGAGWLDHALWTGRH</sequence>
<accession>A0A9Q9PA30</accession>
<dbReference type="Proteomes" id="UP001062223">
    <property type="component" value="Chromosome"/>
</dbReference>
<proteinExistence type="predicted"/>
<name>A0A9Q9PA30_9MICO</name>
<dbReference type="EMBL" id="CP106879">
    <property type="protein sequence ID" value="UYC81251.1"/>
    <property type="molecule type" value="Genomic_DNA"/>
</dbReference>
<protein>
    <submittedName>
        <fullName evidence="1">Abi family protein</fullName>
    </submittedName>
</protein>
<dbReference type="Pfam" id="PF07751">
    <property type="entry name" value="Abi_2"/>
    <property type="match status" value="1"/>
</dbReference>
<reference evidence="1" key="1">
    <citation type="submission" date="2022-09" db="EMBL/GenBank/DDBJ databases">
        <title>Taxonomy of Curtobacterium flaccumfaciens.</title>
        <authorList>
            <person name="Osdaghi E."/>
            <person name="Taghavi S.M."/>
            <person name="Hamidizade M."/>
            <person name="Abachi H."/>
            <person name="Fazliarab A."/>
            <person name="Baeyen S."/>
            <person name="Portier P."/>
            <person name="Van Vaerenbergh J."/>
            <person name="Jacques M.-A."/>
        </authorList>
    </citation>
    <scope>NUCLEOTIDE SEQUENCE</scope>
    <source>
        <strain evidence="1">AGQB46</strain>
    </source>
</reference>
<organism evidence="1 2">
    <name type="scientific">Curtobacterium poinsettiae</name>
    <dbReference type="NCBI Taxonomy" id="159612"/>
    <lineage>
        <taxon>Bacteria</taxon>
        <taxon>Bacillati</taxon>
        <taxon>Actinomycetota</taxon>
        <taxon>Actinomycetes</taxon>
        <taxon>Micrococcales</taxon>
        <taxon>Microbacteriaceae</taxon>
        <taxon>Curtobacterium</taxon>
    </lineage>
</organism>
<dbReference type="PIRSF" id="PIRSF034934">
    <property type="entry name" value="AbiF_AbiD"/>
    <property type="match status" value="1"/>
</dbReference>
<gene>
    <name evidence="1" type="ORF">OE229_01960</name>
</gene>